<feature type="transmembrane region" description="Helical" evidence="1">
    <location>
        <begin position="33"/>
        <end position="55"/>
    </location>
</feature>
<evidence type="ECO:0008006" key="4">
    <source>
        <dbReference type="Google" id="ProtNLM"/>
    </source>
</evidence>
<name>A0ABX9RCV6_9ACTN</name>
<evidence type="ECO:0000256" key="1">
    <source>
        <dbReference type="SAM" id="Phobius"/>
    </source>
</evidence>
<proteinExistence type="predicted"/>
<accession>A0ABX9RCV6</accession>
<dbReference type="EMBL" id="RAZS01000003">
    <property type="protein sequence ID" value="RKN21430.1"/>
    <property type="molecule type" value="Genomic_DNA"/>
</dbReference>
<organism evidence="2 3">
    <name type="scientific">Micromonospora musae</name>
    <dbReference type="NCBI Taxonomy" id="1894970"/>
    <lineage>
        <taxon>Bacteria</taxon>
        <taxon>Bacillati</taxon>
        <taxon>Actinomycetota</taxon>
        <taxon>Actinomycetes</taxon>
        <taxon>Micromonosporales</taxon>
        <taxon>Micromonosporaceae</taxon>
        <taxon>Micromonospora</taxon>
    </lineage>
</organism>
<keyword evidence="1" id="KW-1133">Transmembrane helix</keyword>
<protein>
    <recommendedName>
        <fullName evidence="4">DUF3311 domain-containing protein</fullName>
    </recommendedName>
</protein>
<dbReference type="Proteomes" id="UP000271548">
    <property type="component" value="Unassembled WGS sequence"/>
</dbReference>
<gene>
    <name evidence="2" type="ORF">D7147_11810</name>
</gene>
<keyword evidence="3" id="KW-1185">Reference proteome</keyword>
<evidence type="ECO:0000313" key="2">
    <source>
        <dbReference type="EMBL" id="RKN21430.1"/>
    </source>
</evidence>
<comment type="caution">
    <text evidence="2">The sequence shown here is derived from an EMBL/GenBank/DDBJ whole genome shotgun (WGS) entry which is preliminary data.</text>
</comment>
<reference evidence="2 3" key="1">
    <citation type="submission" date="2018-09" db="EMBL/GenBank/DDBJ databases">
        <title>Micromonospora sp. nov. MS1-9, isolated from a root of Musa sp.</title>
        <authorList>
            <person name="Kuncharoen N."/>
            <person name="Kudo T."/>
            <person name="Ohkuma M."/>
            <person name="Yuki M."/>
            <person name="Tanasupawat S."/>
        </authorList>
    </citation>
    <scope>NUCLEOTIDE SEQUENCE [LARGE SCALE GENOMIC DNA]</scope>
    <source>
        <strain evidence="2 3">NGC1-4</strain>
    </source>
</reference>
<keyword evidence="1" id="KW-0472">Membrane</keyword>
<sequence length="80" mass="9165">MPSILLTAAAIFVFVQFDRPPPDNRPYVTPLWVELSFIPAGLGIAAFLLCVLMWWHTDGVRLISNRGWEHQLVYAKRRKG</sequence>
<keyword evidence="1" id="KW-0812">Transmembrane</keyword>
<evidence type="ECO:0000313" key="3">
    <source>
        <dbReference type="Proteomes" id="UP000271548"/>
    </source>
</evidence>